<keyword evidence="3" id="KW-1185">Reference proteome</keyword>
<evidence type="ECO:0000313" key="2">
    <source>
        <dbReference type="EMBL" id="CCE63140.1"/>
    </source>
</evidence>
<dbReference type="STRING" id="1071381.G8BTB2"/>
<feature type="transmembrane region" description="Helical" evidence="1">
    <location>
        <begin position="23"/>
        <end position="41"/>
    </location>
</feature>
<keyword evidence="1" id="KW-0812">Transmembrane</keyword>
<accession>G8BTB2</accession>
<keyword evidence="1" id="KW-1133">Transmembrane helix</keyword>
<reference evidence="2 3" key="1">
    <citation type="journal article" date="2011" name="Proc. Natl. Acad. Sci. U.S.A.">
        <title>Evolutionary erosion of yeast sex chromosomes by mating-type switching accidents.</title>
        <authorList>
            <person name="Gordon J.L."/>
            <person name="Armisen D."/>
            <person name="Proux-Wera E."/>
            <person name="Oheigeartaigh S.S."/>
            <person name="Byrne K.P."/>
            <person name="Wolfe K.H."/>
        </authorList>
    </citation>
    <scope>NUCLEOTIDE SEQUENCE [LARGE SCALE GENOMIC DNA]</scope>
    <source>
        <strain evidence="3">ATCC 24235 / CBS 4417 / NBRC 1672 / NRRL Y-8282 / UCD 70-5</strain>
    </source>
</reference>
<keyword evidence="1" id="KW-0472">Membrane</keyword>
<evidence type="ECO:0000313" key="3">
    <source>
        <dbReference type="Proteomes" id="UP000005666"/>
    </source>
</evidence>
<evidence type="ECO:0000256" key="1">
    <source>
        <dbReference type="SAM" id="Phobius"/>
    </source>
</evidence>
<proteinExistence type="predicted"/>
<sequence>MGFFSNNPLIEFCHKIMKRPSTLLMWCFTGIIISSSIYLLLPSFHYDGKRDRDKCK</sequence>
<dbReference type="OrthoDB" id="4030176at2759"/>
<dbReference type="Proteomes" id="UP000005666">
    <property type="component" value="Chromosome 5"/>
</dbReference>
<organism evidence="2 3">
    <name type="scientific">Tetrapisispora phaffii (strain ATCC 24235 / CBS 4417 / NBRC 1672 / NRRL Y-8282 / UCD 70-5)</name>
    <name type="common">Yeast</name>
    <name type="synonym">Fabospora phaffii</name>
    <dbReference type="NCBI Taxonomy" id="1071381"/>
    <lineage>
        <taxon>Eukaryota</taxon>
        <taxon>Fungi</taxon>
        <taxon>Dikarya</taxon>
        <taxon>Ascomycota</taxon>
        <taxon>Saccharomycotina</taxon>
        <taxon>Saccharomycetes</taxon>
        <taxon>Saccharomycetales</taxon>
        <taxon>Saccharomycetaceae</taxon>
        <taxon>Tetrapisispora</taxon>
    </lineage>
</organism>
<gene>
    <name evidence="2" type="primary">TPHA0E00440</name>
    <name evidence="2" type="ordered locus">TPHA_0E00440</name>
</gene>
<dbReference type="AlphaFoldDB" id="G8BTB2"/>
<dbReference type="HOGENOM" id="CLU_206741_0_0_1"/>
<dbReference type="EMBL" id="HE612860">
    <property type="protein sequence ID" value="CCE63140.1"/>
    <property type="molecule type" value="Genomic_DNA"/>
</dbReference>
<dbReference type="RefSeq" id="XP_003685574.1">
    <property type="nucleotide sequence ID" value="XM_003685526.1"/>
</dbReference>
<name>G8BTB2_TETPH</name>
<protein>
    <submittedName>
        <fullName evidence="2">Uncharacterized protein</fullName>
    </submittedName>
</protein>
<dbReference type="OMA" id="STIAMWV"/>
<dbReference type="KEGG" id="tpf:TPHA_0E00440"/>
<dbReference type="GeneID" id="11531289"/>
<dbReference type="eggNOG" id="ENOG502SD2A">
    <property type="taxonomic scope" value="Eukaryota"/>
</dbReference>